<dbReference type="SMART" id="SM00186">
    <property type="entry name" value="FBG"/>
    <property type="match status" value="2"/>
</dbReference>
<dbReference type="Gene3D" id="2.10.25.10">
    <property type="entry name" value="Laminin"/>
    <property type="match status" value="2"/>
</dbReference>
<dbReference type="InterPro" id="IPR036056">
    <property type="entry name" value="Fibrinogen-like_C"/>
</dbReference>
<feature type="disulfide bond" evidence="2">
    <location>
        <begin position="792"/>
        <end position="809"/>
    </location>
</feature>
<evidence type="ECO:0000259" key="6">
    <source>
        <dbReference type="PROSITE" id="PS51406"/>
    </source>
</evidence>
<keyword evidence="1 2" id="KW-1015">Disulfide bond</keyword>
<evidence type="ECO:0000256" key="3">
    <source>
        <dbReference type="SAM" id="Phobius"/>
    </source>
</evidence>
<dbReference type="FunFam" id="3.90.215.10:FF:000001">
    <property type="entry name" value="Tenascin isoform 1"/>
    <property type="match status" value="2"/>
</dbReference>
<sequence>MLSITLLMSRETLVPLSLMIGQSPREIMIMVITETFKGAWWYSACHASNLNGWYRHGNQSSYADGVNWKGWKDYRNPLKRRDENKTSGFLNCHIYFSLLISPKNKTKYEKHFFAQKVRSISLLATMQFKFSLQPIISILYIFLGIILPPCFCCTDNDCRQIKFKDAIPNMAMKNHAIKSVEVPNEGSCRVMCYMEPNCVSINVGPVAGGSQKCDLNNATEENHAPFLLVNNPGYAYLAIENPCSSSPCLNRGTCQAGFTYKGFRCVCRERFTGETCQISEVTHFSPKLDFNNKIVTTEVKLIKVVCEQTRKLTDDLHDFWIMFNDCKLQFYKRRLFSYFSVNPRTPASRWRRLLKLRRKKINSFKIIIGFFFTPPLFLATKVAISFVYYLPNTIKCTQKPKIEKKFTGIDQSSERASAILHIISTTRSCTCTQFTIKRNCAEIYKSAGKPADGVYTIKPDNFPAFDVFCDQTTAGGSWIVFQKRLNGSVDFYRSWNDYKHGFGDLKSEFWLGLDKIHRLTSDNNGMLRVDLEDFEGNTAYAEYYLFGTSGDSLAVHRRMPFTTKDQDNDHRGGENCANNFKGAWWYKNCHQSNLNGLYLRGQHSSYANGVNWKGWKGHHYSLKRTEMKIRPMVPTFDHRLLCFMWPPLDPPPCYFMYIFGSYRSYLFIAMQLKFSLQPIIVILYIFLGIILPSCFCCTDNDSRRINFKDPIPNMAMKNHVIKITEVPNEGSCKVMCLMEPSCVSINVGPVAGGNQKCELNNATEENHASFILVNNPGYTYLAIENPCSSSPCLNGGTCQAGFTYKGFRCVCRERFGGETCQISKVKRNCAEIFKSTGKPTNGVYTIKPDNLPAFDVFCDQTTAGGGWTVFQKRLNGSVDFYRYWNDYKHGFGDLESEFWLGLDKIHRLTSDNNSMLRVDLEDFEGNTRYAEYNMFGVMSEKDKYKLILGSYSVRLVFSGNSGDSLAVHRGMPFTTKDQDNDHHGDYNCAIKYEGAWWYERCHRSNLNGLYLRGNHSSFANGVNWKHWKGQHYSLKRTEMKIRPVDF</sequence>
<evidence type="ECO:0000256" key="2">
    <source>
        <dbReference type="PROSITE-ProRule" id="PRU00076"/>
    </source>
</evidence>
<dbReference type="InterPro" id="IPR050373">
    <property type="entry name" value="Fibrinogen_C-term_domain"/>
</dbReference>
<feature type="transmembrane region" description="Helical" evidence="3">
    <location>
        <begin position="135"/>
        <end position="154"/>
    </location>
</feature>
<dbReference type="Gene3D" id="3.90.215.10">
    <property type="entry name" value="Gamma Fibrinogen, chain A, domain 1"/>
    <property type="match status" value="2"/>
</dbReference>
<feature type="transmembrane region" description="Helical" evidence="3">
    <location>
        <begin position="679"/>
        <end position="698"/>
    </location>
</feature>
<feature type="transmembrane region" description="Helical" evidence="3">
    <location>
        <begin position="366"/>
        <end position="390"/>
    </location>
</feature>
<keyword evidence="2" id="KW-0245">EGF-like domain</keyword>
<dbReference type="SMART" id="SM00473">
    <property type="entry name" value="PAN_AP"/>
    <property type="match status" value="2"/>
</dbReference>
<dbReference type="CDD" id="cd00087">
    <property type="entry name" value="FReD"/>
    <property type="match status" value="2"/>
</dbReference>
<dbReference type="GO" id="GO:0005615">
    <property type="term" value="C:extracellular space"/>
    <property type="evidence" value="ECO:0007669"/>
    <property type="project" value="TreeGrafter"/>
</dbReference>
<dbReference type="InterPro" id="IPR000742">
    <property type="entry name" value="EGF"/>
</dbReference>
<comment type="caution">
    <text evidence="2">Lacks conserved residue(s) required for the propagation of feature annotation.</text>
</comment>
<dbReference type="InterPro" id="IPR020837">
    <property type="entry name" value="Fibrinogen_CS"/>
</dbReference>
<dbReference type="PROSITE" id="PS00514">
    <property type="entry name" value="FIBRINOGEN_C_1"/>
    <property type="match status" value="3"/>
</dbReference>
<dbReference type="NCBIfam" id="NF040941">
    <property type="entry name" value="GGGWT_bact"/>
    <property type="match status" value="2"/>
</dbReference>
<dbReference type="PANTHER" id="PTHR19143:SF424">
    <property type="entry name" value="FIBRINOGEN C-TERMINAL DOMAIN-CONTAINING PROTEIN"/>
    <property type="match status" value="1"/>
</dbReference>
<feature type="disulfide bond" evidence="2">
    <location>
        <begin position="248"/>
        <end position="265"/>
    </location>
</feature>
<gene>
    <name evidence="7" type="ORF">PMEA_00028426</name>
</gene>
<dbReference type="Proteomes" id="UP001159428">
    <property type="component" value="Unassembled WGS sequence"/>
</dbReference>
<dbReference type="Pfam" id="PF00147">
    <property type="entry name" value="Fibrinogen_C"/>
    <property type="match status" value="4"/>
</dbReference>
<dbReference type="PROSITE" id="PS00022">
    <property type="entry name" value="EGF_1"/>
    <property type="match status" value="2"/>
</dbReference>
<proteinExistence type="predicted"/>
<evidence type="ECO:0000313" key="7">
    <source>
        <dbReference type="EMBL" id="CAH3041869.1"/>
    </source>
</evidence>
<feature type="domain" description="Apple" evidence="5">
    <location>
        <begin position="697"/>
        <end position="787"/>
    </location>
</feature>
<keyword evidence="3" id="KW-0472">Membrane</keyword>
<dbReference type="AlphaFoldDB" id="A0AAU9VXC4"/>
<keyword evidence="3" id="KW-0812">Transmembrane</keyword>
<name>A0AAU9VXC4_9CNID</name>
<accession>A0AAU9VXC4</accession>
<dbReference type="CDD" id="cd00054">
    <property type="entry name" value="EGF_CA"/>
    <property type="match status" value="2"/>
</dbReference>
<keyword evidence="8" id="KW-1185">Reference proteome</keyword>
<evidence type="ECO:0000259" key="4">
    <source>
        <dbReference type="PROSITE" id="PS50026"/>
    </source>
</evidence>
<dbReference type="SUPFAM" id="SSF57196">
    <property type="entry name" value="EGF/Laminin"/>
    <property type="match status" value="2"/>
</dbReference>
<dbReference type="PROSITE" id="PS50026">
    <property type="entry name" value="EGF_3"/>
    <property type="match status" value="2"/>
</dbReference>
<feature type="domain" description="Apple" evidence="5">
    <location>
        <begin position="158"/>
        <end position="243"/>
    </location>
</feature>
<feature type="disulfide bond" evidence="2">
    <location>
        <begin position="811"/>
        <end position="820"/>
    </location>
</feature>
<reference evidence="7 8" key="1">
    <citation type="submission" date="2022-05" db="EMBL/GenBank/DDBJ databases">
        <authorList>
            <consortium name="Genoscope - CEA"/>
            <person name="William W."/>
        </authorList>
    </citation>
    <scope>NUCLEOTIDE SEQUENCE [LARGE SCALE GENOMIC DNA]</scope>
</reference>
<organism evidence="7 8">
    <name type="scientific">Pocillopora meandrina</name>
    <dbReference type="NCBI Taxonomy" id="46732"/>
    <lineage>
        <taxon>Eukaryota</taxon>
        <taxon>Metazoa</taxon>
        <taxon>Cnidaria</taxon>
        <taxon>Anthozoa</taxon>
        <taxon>Hexacorallia</taxon>
        <taxon>Scleractinia</taxon>
        <taxon>Astrocoeniina</taxon>
        <taxon>Pocilloporidae</taxon>
        <taxon>Pocillopora</taxon>
    </lineage>
</organism>
<dbReference type="PANTHER" id="PTHR19143">
    <property type="entry name" value="FIBRINOGEN/TENASCIN/ANGIOPOEITIN"/>
    <property type="match status" value="1"/>
</dbReference>
<dbReference type="EMBL" id="CALNXJ010000006">
    <property type="protein sequence ID" value="CAH3041869.1"/>
    <property type="molecule type" value="Genomic_DNA"/>
</dbReference>
<comment type="caution">
    <text evidence="7">The sequence shown here is derived from an EMBL/GenBank/DDBJ whole genome shotgun (WGS) entry which is preliminary data.</text>
</comment>
<dbReference type="Gene3D" id="4.10.530.10">
    <property type="entry name" value="Gamma-fibrinogen Carboxyl Terminal Fragment, domain 2"/>
    <property type="match status" value="2"/>
</dbReference>
<dbReference type="PROSITE" id="PS50948">
    <property type="entry name" value="PAN"/>
    <property type="match status" value="2"/>
</dbReference>
<feature type="disulfide bond" evidence="2">
    <location>
        <begin position="267"/>
        <end position="276"/>
    </location>
</feature>
<evidence type="ECO:0000313" key="8">
    <source>
        <dbReference type="Proteomes" id="UP001159428"/>
    </source>
</evidence>
<feature type="domain" description="Fibrinogen C-terminal" evidence="6">
    <location>
        <begin position="820"/>
        <end position="1045"/>
    </location>
</feature>
<dbReference type="FunFam" id="2.10.25.10:FF:000610">
    <property type="entry name" value="protein HEG homolog 1 isoform X1"/>
    <property type="match status" value="2"/>
</dbReference>
<feature type="domain" description="Fibrinogen C-terminal" evidence="6">
    <location>
        <begin position="431"/>
        <end position="633"/>
    </location>
</feature>
<feature type="domain" description="EGF-like" evidence="4">
    <location>
        <begin position="239"/>
        <end position="277"/>
    </location>
</feature>
<evidence type="ECO:0000256" key="1">
    <source>
        <dbReference type="ARBA" id="ARBA00023157"/>
    </source>
</evidence>
<dbReference type="PROSITE" id="PS51406">
    <property type="entry name" value="FIBRINOGEN_C_2"/>
    <property type="match status" value="2"/>
</dbReference>
<dbReference type="InterPro" id="IPR002181">
    <property type="entry name" value="Fibrinogen_a/b/g_C_dom"/>
</dbReference>
<dbReference type="SUPFAM" id="SSF56496">
    <property type="entry name" value="Fibrinogen C-terminal domain-like"/>
    <property type="match status" value="3"/>
</dbReference>
<keyword evidence="3" id="KW-1133">Transmembrane helix</keyword>
<dbReference type="InterPro" id="IPR003609">
    <property type="entry name" value="Pan_app"/>
</dbReference>
<feature type="domain" description="EGF-like" evidence="4">
    <location>
        <begin position="783"/>
        <end position="821"/>
    </location>
</feature>
<protein>
    <submittedName>
        <fullName evidence="7">Uncharacterized protein</fullName>
    </submittedName>
</protein>
<dbReference type="SMART" id="SM00181">
    <property type="entry name" value="EGF"/>
    <property type="match status" value="2"/>
</dbReference>
<dbReference type="InterPro" id="IPR014716">
    <property type="entry name" value="Fibrinogen_a/b/g_C_1"/>
</dbReference>
<evidence type="ECO:0000259" key="5">
    <source>
        <dbReference type="PROSITE" id="PS50948"/>
    </source>
</evidence>